<evidence type="ECO:0000313" key="4">
    <source>
        <dbReference type="Proteomes" id="UP000291343"/>
    </source>
</evidence>
<dbReference type="PANTHER" id="PTHR10164">
    <property type="entry name" value="ISLET CELL AUTOANTIGEN 1"/>
    <property type="match status" value="1"/>
</dbReference>
<dbReference type="InterPro" id="IPR006723">
    <property type="entry name" value="Islet_autoAg_Ica1_C"/>
</dbReference>
<dbReference type="SMR" id="A0A482X1Y8"/>
<dbReference type="PROSITE" id="PS50870">
    <property type="entry name" value="AH"/>
    <property type="match status" value="1"/>
</dbReference>
<dbReference type="SMART" id="SM01015">
    <property type="entry name" value="Arfaptin"/>
    <property type="match status" value="1"/>
</dbReference>
<dbReference type="GO" id="GO:0005794">
    <property type="term" value="C:Golgi apparatus"/>
    <property type="evidence" value="ECO:0007669"/>
    <property type="project" value="TreeGrafter"/>
</dbReference>
<organism evidence="3 4">
    <name type="scientific">Laodelphax striatellus</name>
    <name type="common">Small brown planthopper</name>
    <name type="synonym">Delphax striatella</name>
    <dbReference type="NCBI Taxonomy" id="195883"/>
    <lineage>
        <taxon>Eukaryota</taxon>
        <taxon>Metazoa</taxon>
        <taxon>Ecdysozoa</taxon>
        <taxon>Arthropoda</taxon>
        <taxon>Hexapoda</taxon>
        <taxon>Insecta</taxon>
        <taxon>Pterygota</taxon>
        <taxon>Neoptera</taxon>
        <taxon>Paraneoptera</taxon>
        <taxon>Hemiptera</taxon>
        <taxon>Auchenorrhyncha</taxon>
        <taxon>Fulgoroidea</taxon>
        <taxon>Delphacidae</taxon>
        <taxon>Criomorphinae</taxon>
        <taxon>Laodelphax</taxon>
    </lineage>
</organism>
<dbReference type="GO" id="GO:0051049">
    <property type="term" value="P:regulation of transport"/>
    <property type="evidence" value="ECO:0007669"/>
    <property type="project" value="TreeGrafter"/>
</dbReference>
<dbReference type="AlphaFoldDB" id="A0A482X1Y8"/>
<dbReference type="Proteomes" id="UP000291343">
    <property type="component" value="Unassembled WGS sequence"/>
</dbReference>
<evidence type="ECO:0000259" key="2">
    <source>
        <dbReference type="PROSITE" id="PS50870"/>
    </source>
</evidence>
<dbReference type="Pfam" id="PF04629">
    <property type="entry name" value="ICA69"/>
    <property type="match status" value="1"/>
</dbReference>
<dbReference type="FunCoup" id="A0A482X1Y8">
    <property type="interactions" value="303"/>
</dbReference>
<dbReference type="SMART" id="SM01237">
    <property type="entry name" value="ICA69"/>
    <property type="match status" value="1"/>
</dbReference>
<gene>
    <name evidence="3" type="ORF">LSTR_LSTR001059</name>
</gene>
<name>A0A482X1Y8_LAOST</name>
<evidence type="ECO:0000256" key="1">
    <source>
        <dbReference type="SAM" id="MobiDB-lite"/>
    </source>
</evidence>
<dbReference type="Pfam" id="PF06456">
    <property type="entry name" value="Arfaptin"/>
    <property type="match status" value="1"/>
</dbReference>
<dbReference type="InterPro" id="IPR024114">
    <property type="entry name" value="Islet_autoAg_Ica1/Ica1-like"/>
</dbReference>
<feature type="compositionally biased region" description="Basic and acidic residues" evidence="1">
    <location>
        <begin position="310"/>
        <end position="336"/>
    </location>
</feature>
<dbReference type="EMBL" id="QKKF02019844">
    <property type="protein sequence ID" value="RZF39538.1"/>
    <property type="molecule type" value="Genomic_DNA"/>
</dbReference>
<sequence length="430" mass="48970">MNGPKPVWSYSASGKNVSHWDDQNRNNSTVSKMQHKYWLTKQTVFEKLGKKEDDCIVAADAELDAKLELFRSIQDNCLQLQHIIDRYEKSICTLAQEENAMGRFLKDAGKHDKTRAGKMMNAVGKSMSYSGQQRLALRTPLHRLNQEVETFRNRAIVDTLMNVKAMEETRRDYRATLNWMKNVSTELDPDTDKQLERFRKVQEHVKRSRSSFERQKLDCLQKVDLLAAARCNMFSHALILYQQMLLQFTEKSVEAFTTVANSFKGNQKYDFCVVKELAELKPEEIEAEQTNAVEDDDDKLLEFDEDDTSKADDLLSKGDSEVENKSGTEHDERKTAVGENGKISDNSTLLADLINCSNTNNDFLLPSQLLMQQTTDFESFKDSTNSVVDSQAGLANQGEKSPWWNLFSELDPLANPDAVGKSKSEADRNC</sequence>
<keyword evidence="4" id="KW-1185">Reference proteome</keyword>
<evidence type="ECO:0000313" key="3">
    <source>
        <dbReference type="EMBL" id="RZF39538.1"/>
    </source>
</evidence>
<protein>
    <recommendedName>
        <fullName evidence="2">AH domain-containing protein</fullName>
    </recommendedName>
</protein>
<proteinExistence type="predicted"/>
<dbReference type="FunFam" id="1.20.1270.60:FF:000068">
    <property type="entry name" value="Islet cell autoantigen"/>
    <property type="match status" value="1"/>
</dbReference>
<feature type="region of interest" description="Disordered" evidence="1">
    <location>
        <begin position="310"/>
        <end position="342"/>
    </location>
</feature>
<feature type="domain" description="AH" evidence="2">
    <location>
        <begin position="58"/>
        <end position="261"/>
    </location>
</feature>
<reference evidence="3 4" key="1">
    <citation type="journal article" date="2017" name="Gigascience">
        <title>Genome sequence of the small brown planthopper, Laodelphax striatellus.</title>
        <authorList>
            <person name="Zhu J."/>
            <person name="Jiang F."/>
            <person name="Wang X."/>
            <person name="Yang P."/>
            <person name="Bao Y."/>
            <person name="Zhao W."/>
            <person name="Wang W."/>
            <person name="Lu H."/>
            <person name="Wang Q."/>
            <person name="Cui N."/>
            <person name="Li J."/>
            <person name="Chen X."/>
            <person name="Luo L."/>
            <person name="Yu J."/>
            <person name="Kang L."/>
            <person name="Cui F."/>
        </authorList>
    </citation>
    <scope>NUCLEOTIDE SEQUENCE [LARGE SCALE GENOMIC DNA]</scope>
    <source>
        <strain evidence="3">Lst14</strain>
    </source>
</reference>
<dbReference type="OrthoDB" id="2126778at2759"/>
<dbReference type="PANTHER" id="PTHR10164:SF4">
    <property type="entry name" value="GH23156P"/>
    <property type="match status" value="1"/>
</dbReference>
<dbReference type="InterPro" id="IPR010504">
    <property type="entry name" value="AH_dom"/>
</dbReference>
<dbReference type="SUPFAM" id="SSF103657">
    <property type="entry name" value="BAR/IMD domain-like"/>
    <property type="match status" value="1"/>
</dbReference>
<dbReference type="InterPro" id="IPR027267">
    <property type="entry name" value="AH/BAR_dom_sf"/>
</dbReference>
<accession>A0A482X1Y8</accession>
<dbReference type="STRING" id="195883.A0A482X1Y8"/>
<dbReference type="Gene3D" id="1.20.1270.60">
    <property type="entry name" value="Arfaptin homology (AH) domain/BAR domain"/>
    <property type="match status" value="1"/>
</dbReference>
<comment type="caution">
    <text evidence="3">The sequence shown here is derived from an EMBL/GenBank/DDBJ whole genome shotgun (WGS) entry which is preliminary data.</text>
</comment>
<dbReference type="GO" id="GO:0019904">
    <property type="term" value="F:protein domain specific binding"/>
    <property type="evidence" value="ECO:0007669"/>
    <property type="project" value="InterPro"/>
</dbReference>
<dbReference type="InParanoid" id="A0A482X1Y8"/>